<dbReference type="SUPFAM" id="SSF54106">
    <property type="entry name" value="LysM domain"/>
    <property type="match status" value="2"/>
</dbReference>
<dbReference type="Pfam" id="PF01476">
    <property type="entry name" value="LysM"/>
    <property type="match status" value="2"/>
</dbReference>
<dbReference type="InterPro" id="IPR036779">
    <property type="entry name" value="LysM_dom_sf"/>
</dbReference>
<dbReference type="CDD" id="cd00118">
    <property type="entry name" value="LysM"/>
    <property type="match status" value="2"/>
</dbReference>
<evidence type="ECO:0000259" key="3">
    <source>
        <dbReference type="PROSITE" id="PS51782"/>
    </source>
</evidence>
<reference evidence="4" key="1">
    <citation type="submission" date="2015-07" db="EMBL/GenBank/DDBJ databases">
        <title>Transcriptome Assembly of Anthurium amnicola.</title>
        <authorList>
            <person name="Suzuki J."/>
        </authorList>
    </citation>
    <scope>NUCLEOTIDE SEQUENCE</scope>
</reference>
<evidence type="ECO:0000313" key="4">
    <source>
        <dbReference type="EMBL" id="JAT61256.1"/>
    </source>
</evidence>
<dbReference type="AlphaFoldDB" id="A0A1D1Z325"/>
<dbReference type="PANTHER" id="PTHR33734">
    <property type="entry name" value="LYSM DOMAIN-CONTAINING GPI-ANCHORED PROTEIN 2"/>
    <property type="match status" value="1"/>
</dbReference>
<proteinExistence type="predicted"/>
<dbReference type="SMART" id="SM00257">
    <property type="entry name" value="LysM"/>
    <property type="match status" value="2"/>
</dbReference>
<name>A0A1D1Z325_9ARAE</name>
<feature type="signal peptide" evidence="2">
    <location>
        <begin position="1"/>
        <end position="40"/>
    </location>
</feature>
<feature type="domain" description="LysM" evidence="3">
    <location>
        <begin position="192"/>
        <end position="236"/>
    </location>
</feature>
<feature type="non-terminal residue" evidence="4">
    <location>
        <position position="1"/>
    </location>
</feature>
<gene>
    <name evidence="4" type="primary">At2g17120_2</name>
    <name evidence="4" type="ORF">g.72082</name>
</gene>
<protein>
    <submittedName>
        <fullName evidence="4">LysM domain-containing GPI-anchored protein 2</fullName>
    </submittedName>
</protein>
<dbReference type="InterPro" id="IPR018392">
    <property type="entry name" value="LysM"/>
</dbReference>
<evidence type="ECO:0000256" key="1">
    <source>
        <dbReference type="SAM" id="MobiDB-lite"/>
    </source>
</evidence>
<feature type="region of interest" description="Disordered" evidence="1">
    <location>
        <begin position="343"/>
        <end position="363"/>
    </location>
</feature>
<dbReference type="PANTHER" id="PTHR33734:SF11">
    <property type="entry name" value="LYSM DOMAIN-CONTAINING GPI-ANCHORED PROTEIN 2"/>
    <property type="match status" value="1"/>
</dbReference>
<dbReference type="PROSITE" id="PS51782">
    <property type="entry name" value="LYSM"/>
    <property type="match status" value="2"/>
</dbReference>
<dbReference type="EMBL" id="GDJX01006680">
    <property type="protein sequence ID" value="JAT61256.1"/>
    <property type="molecule type" value="Transcribed_RNA"/>
</dbReference>
<sequence length="391" mass="40693">GRSREETMELAAMVARRLPLLLLPVLLLLLLLAAFPSGTAQNMPPPPVFRCTSATAKCQALAGYVTDNETTYEAIKSLFQVHSLHALYGANDLDASTSAATRVPAGRTVKVPFPCACANGTGVSDGRPVYSVKSGDILFDIATKIYKSFVTYPQIAAANGVKNESLIEVGQSLRIPLPCSCDPADGHEAVHLAHAVAKGSSMAAIAEEFGTTEATLAQINNISDPKTLQAGQILDVPLRACNSSIRSVALDRGLRVPNGGYALTALNCVKCSCSDDSWQLECKIEDDLPRVNSSTCPAATTCSGRRQLGSDAPDGCASTRCDYAGFNGSAILTIAVTNRSACATPPNSGGGDEGTPPNSGAHALLRPLPWGTSSCAPPPPLLAALLLFALL</sequence>
<organism evidence="4">
    <name type="scientific">Anthurium amnicola</name>
    <dbReference type="NCBI Taxonomy" id="1678845"/>
    <lineage>
        <taxon>Eukaryota</taxon>
        <taxon>Viridiplantae</taxon>
        <taxon>Streptophyta</taxon>
        <taxon>Embryophyta</taxon>
        <taxon>Tracheophyta</taxon>
        <taxon>Spermatophyta</taxon>
        <taxon>Magnoliopsida</taxon>
        <taxon>Liliopsida</taxon>
        <taxon>Araceae</taxon>
        <taxon>Pothoideae</taxon>
        <taxon>Potheae</taxon>
        <taxon>Anthurium</taxon>
    </lineage>
</organism>
<evidence type="ECO:0000256" key="2">
    <source>
        <dbReference type="SAM" id="SignalP"/>
    </source>
</evidence>
<accession>A0A1D1Z325</accession>
<feature type="chain" id="PRO_5008900690" evidence="2">
    <location>
        <begin position="41"/>
        <end position="391"/>
    </location>
</feature>
<keyword evidence="2" id="KW-0732">Signal</keyword>
<dbReference type="Gene3D" id="3.10.350.10">
    <property type="entry name" value="LysM domain"/>
    <property type="match status" value="2"/>
</dbReference>
<feature type="domain" description="LysM" evidence="3">
    <location>
        <begin position="128"/>
        <end position="175"/>
    </location>
</feature>